<accession>A0ABY6AWB4</accession>
<keyword evidence="5" id="KW-1185">Reference proteome</keyword>
<gene>
    <name evidence="4" type="ORF">N4261_21075</name>
</gene>
<proteinExistence type="predicted"/>
<protein>
    <submittedName>
        <fullName evidence="4">PEP-CTERM sorting domain-containing protein</fullName>
    </submittedName>
</protein>
<dbReference type="RefSeq" id="WP_261757211.1">
    <property type="nucleotide sequence ID" value="NZ_CP104562.2"/>
</dbReference>
<sequence>MKRVLTACLWLLSAGLAQAQPQQSQSQQISAGSLMDSRQSANGAELSSHLSQSGQDPTGGAYTVGADATSAITAGTLRGSVHASFDGTASSHATVTAQQWDTLTFNGGTQGDTLLVHYSIVVVGSAAIDVQPTLTLPGVPNDAGFSRWQIAHNLGQGWASAESTTVVGYDGTKTVTNSRNQSGTNEQVYGRMDFVGTVTSGDPTSFYMYLMAETSLNLYGAHTRGNGGVDLSQSVYWGGISEVTTWDGQVVPYSVASQSGANYALSFGPASTAPEPSTVVLMLLGALVLGWRVRRRH</sequence>
<dbReference type="Proteomes" id="UP001064933">
    <property type="component" value="Chromosome"/>
</dbReference>
<dbReference type="NCBIfam" id="TIGR03382">
    <property type="entry name" value="GC_trans_RRR"/>
    <property type="match status" value="1"/>
</dbReference>
<reference evidence="4" key="1">
    <citation type="submission" date="2022-10" db="EMBL/GenBank/DDBJ databases">
        <title>Characterization and whole genome sequencing of a new Roseateles species, isolated from fresh water.</title>
        <authorList>
            <person name="Guliayeva D.Y."/>
            <person name="Akhremchuk A.E."/>
            <person name="Sikolenko M.A."/>
            <person name="Valentovich L.N."/>
            <person name="Sidarenka A.V."/>
        </authorList>
    </citation>
    <scope>NUCLEOTIDE SEQUENCE</scope>
    <source>
        <strain evidence="4">BIM B-1768</strain>
    </source>
</reference>
<dbReference type="EMBL" id="CP104562">
    <property type="protein sequence ID" value="UXH77461.1"/>
    <property type="molecule type" value="Genomic_DNA"/>
</dbReference>
<evidence type="ECO:0000259" key="3">
    <source>
        <dbReference type="Pfam" id="PF07589"/>
    </source>
</evidence>
<feature type="chain" id="PRO_5045779315" evidence="2">
    <location>
        <begin position="20"/>
        <end position="297"/>
    </location>
</feature>
<evidence type="ECO:0000256" key="2">
    <source>
        <dbReference type="SAM" id="SignalP"/>
    </source>
</evidence>
<dbReference type="InterPro" id="IPR013424">
    <property type="entry name" value="Ice-binding_C"/>
</dbReference>
<feature type="region of interest" description="Disordered" evidence="1">
    <location>
        <begin position="27"/>
        <end position="62"/>
    </location>
</feature>
<dbReference type="Pfam" id="PF07589">
    <property type="entry name" value="PEP-CTERM"/>
    <property type="match status" value="1"/>
</dbReference>
<dbReference type="InterPro" id="IPR017756">
    <property type="entry name" value="TM_Gly-Cys-Arg_CS"/>
</dbReference>
<feature type="domain" description="Ice-binding protein C-terminal" evidence="3">
    <location>
        <begin position="273"/>
        <end position="295"/>
    </location>
</feature>
<feature type="signal peptide" evidence="2">
    <location>
        <begin position="1"/>
        <end position="19"/>
    </location>
</feature>
<evidence type="ECO:0000256" key="1">
    <source>
        <dbReference type="SAM" id="MobiDB-lite"/>
    </source>
</evidence>
<name>A0ABY6AWB4_9BURK</name>
<evidence type="ECO:0000313" key="4">
    <source>
        <dbReference type="EMBL" id="UXH77461.1"/>
    </source>
</evidence>
<evidence type="ECO:0000313" key="5">
    <source>
        <dbReference type="Proteomes" id="UP001064933"/>
    </source>
</evidence>
<organism evidence="4 5">
    <name type="scientific">Roseateles amylovorans</name>
    <dbReference type="NCBI Taxonomy" id="2978473"/>
    <lineage>
        <taxon>Bacteria</taxon>
        <taxon>Pseudomonadati</taxon>
        <taxon>Pseudomonadota</taxon>
        <taxon>Betaproteobacteria</taxon>
        <taxon>Burkholderiales</taxon>
        <taxon>Sphaerotilaceae</taxon>
        <taxon>Roseateles</taxon>
    </lineage>
</organism>
<keyword evidence="2" id="KW-0732">Signal</keyword>
<dbReference type="NCBIfam" id="TIGR02595">
    <property type="entry name" value="PEP_CTERM"/>
    <property type="match status" value="1"/>
</dbReference>